<dbReference type="InterPro" id="IPR003595">
    <property type="entry name" value="Tyr_Pase_cat"/>
</dbReference>
<organism evidence="3 4">
    <name type="scientific">Trichinella spiralis</name>
    <name type="common">Trichina worm</name>
    <dbReference type="NCBI Taxonomy" id="6334"/>
    <lineage>
        <taxon>Eukaryota</taxon>
        <taxon>Metazoa</taxon>
        <taxon>Ecdysozoa</taxon>
        <taxon>Nematoda</taxon>
        <taxon>Enoplea</taxon>
        <taxon>Dorylaimia</taxon>
        <taxon>Trichinellida</taxon>
        <taxon>Trichinellidae</taxon>
        <taxon>Trichinella</taxon>
    </lineage>
</organism>
<dbReference type="EMBL" id="JBEUSY010000354">
    <property type="protein sequence ID" value="KAL1237264.1"/>
    <property type="molecule type" value="Genomic_DNA"/>
</dbReference>
<dbReference type="InterPro" id="IPR000387">
    <property type="entry name" value="Tyr_Pase_dom"/>
</dbReference>
<reference evidence="3 4" key="1">
    <citation type="submission" date="2024-07" db="EMBL/GenBank/DDBJ databases">
        <title>Enhanced genomic and transcriptomic resources for Trichinella pseudospiralis and T. spiralis underpin the discovery of pronounced molecular differences between stages and species.</title>
        <authorList>
            <person name="Pasi K.K."/>
            <person name="La Rosa G."/>
            <person name="Gomez-Morales M.A."/>
            <person name="Tosini F."/>
            <person name="Sumanam S."/>
            <person name="Young N.D."/>
            <person name="Chang B.C."/>
            <person name="Robin G.B."/>
        </authorList>
    </citation>
    <scope>NUCLEOTIDE SEQUENCE [LARGE SCALE GENOMIC DNA]</scope>
    <source>
        <strain evidence="3">ISS534</strain>
    </source>
</reference>
<dbReference type="Proteomes" id="UP001558632">
    <property type="component" value="Unassembled WGS sequence"/>
</dbReference>
<dbReference type="InterPro" id="IPR029021">
    <property type="entry name" value="Prot-tyrosine_phosphatase-like"/>
</dbReference>
<dbReference type="PROSITE" id="PS50054">
    <property type="entry name" value="TYR_PHOSPHATASE_DUAL"/>
    <property type="match status" value="1"/>
</dbReference>
<evidence type="ECO:0000313" key="3">
    <source>
        <dbReference type="EMBL" id="KAL1237264.1"/>
    </source>
</evidence>
<dbReference type="SMART" id="SM00404">
    <property type="entry name" value="PTPc_motif"/>
    <property type="match status" value="1"/>
</dbReference>
<feature type="domain" description="Tyrosine specific protein phosphatases" evidence="2">
    <location>
        <begin position="66"/>
        <end position="132"/>
    </location>
</feature>
<dbReference type="PANTHER" id="PTHR23339">
    <property type="entry name" value="TYROSINE SPECIFIC PROTEIN PHOSPHATASE AND DUAL SPECIFICITY PROTEIN PHOSPHATASE"/>
    <property type="match status" value="1"/>
</dbReference>
<evidence type="ECO:0000313" key="4">
    <source>
        <dbReference type="Proteomes" id="UP001558632"/>
    </source>
</evidence>
<dbReference type="InterPro" id="IPR050561">
    <property type="entry name" value="PTP"/>
</dbReference>
<name>A0ABR3KFV6_TRISP</name>
<dbReference type="InterPro" id="IPR020422">
    <property type="entry name" value="TYR_PHOSPHATASE_DUAL_dom"/>
</dbReference>
<evidence type="ECO:0000259" key="2">
    <source>
        <dbReference type="PROSITE" id="PS50056"/>
    </source>
</evidence>
<dbReference type="InterPro" id="IPR000242">
    <property type="entry name" value="PTP_cat"/>
</dbReference>
<dbReference type="Gene3D" id="3.90.190.10">
    <property type="entry name" value="Protein tyrosine phosphatase superfamily"/>
    <property type="match status" value="1"/>
</dbReference>
<dbReference type="Pfam" id="PF00102">
    <property type="entry name" value="Y_phosphatase"/>
    <property type="match status" value="1"/>
</dbReference>
<proteinExistence type="predicted"/>
<sequence>MRFLITDRPSDATMGQFLEELKRHQVHIVVRVCEPTYSVEELKQHGIEVIDWEFPDGMSPPKEIRDRWIELLKERFVAEPGTCIAVHCVAGLGRAPVLVALALMEAGLQFEDAVDLIRQNRRGAINQKQLYYLEKYKSSGELKRFRNGKRERECVIISFTTSILDKVTCFSIPLQLFYMKCMKNLLFTVEFIEKESPSHYQLKEK</sequence>
<comment type="caution">
    <text evidence="3">The sequence shown here is derived from an EMBL/GenBank/DDBJ whole genome shotgun (WGS) entry which is preliminary data.</text>
</comment>
<evidence type="ECO:0000259" key="1">
    <source>
        <dbReference type="PROSITE" id="PS50054"/>
    </source>
</evidence>
<dbReference type="SUPFAM" id="SSF52799">
    <property type="entry name" value="(Phosphotyrosine protein) phosphatases II"/>
    <property type="match status" value="1"/>
</dbReference>
<protein>
    <submittedName>
        <fullName evidence="3">Protein tyrosine phosphatase type IVA</fullName>
    </submittedName>
</protein>
<dbReference type="CDD" id="cd14500">
    <property type="entry name" value="PTP-IVa"/>
    <property type="match status" value="1"/>
</dbReference>
<dbReference type="PROSITE" id="PS50056">
    <property type="entry name" value="TYR_PHOSPHATASE_2"/>
    <property type="match status" value="1"/>
</dbReference>
<gene>
    <name evidence="3" type="ORF">TSPI_05852</name>
</gene>
<feature type="domain" description="Tyrosine-protein phosphatase" evidence="1">
    <location>
        <begin position="1"/>
        <end position="145"/>
    </location>
</feature>
<accession>A0ABR3KFV6</accession>
<keyword evidence="4" id="KW-1185">Reference proteome</keyword>